<dbReference type="EMBL" id="AP014704">
    <property type="protein sequence ID" value="BAQ43590.1"/>
    <property type="molecule type" value="Genomic_DNA"/>
</dbReference>
<reference evidence="2 3" key="1">
    <citation type="journal article" date="2015" name="Genome Announc.">
        <title>Complete Genome Sequence of Methylobacterium aquaticum Strain 22A, Isolated from Racomitrium japonicum Moss.</title>
        <authorList>
            <person name="Tani A."/>
            <person name="Ogura Y."/>
            <person name="Hayashi T."/>
            <person name="Kimbara K."/>
        </authorList>
    </citation>
    <scope>NUCLEOTIDE SEQUENCE [LARGE SCALE GENOMIC DNA]</scope>
    <source>
        <strain evidence="2 3">MA-22A</strain>
    </source>
</reference>
<evidence type="ECO:0000313" key="3">
    <source>
        <dbReference type="Proteomes" id="UP000061432"/>
    </source>
</evidence>
<dbReference type="KEGG" id="maqu:Maq22A_c00395"/>
<name>A0A0C6FLT2_9HYPH</name>
<organism evidence="2 3">
    <name type="scientific">Methylobacterium aquaticum</name>
    <dbReference type="NCBI Taxonomy" id="270351"/>
    <lineage>
        <taxon>Bacteria</taxon>
        <taxon>Pseudomonadati</taxon>
        <taxon>Pseudomonadota</taxon>
        <taxon>Alphaproteobacteria</taxon>
        <taxon>Hyphomicrobiales</taxon>
        <taxon>Methylobacteriaceae</taxon>
        <taxon>Methylobacterium</taxon>
    </lineage>
</organism>
<accession>A0A0C6FLT2</accession>
<evidence type="ECO:0000313" key="2">
    <source>
        <dbReference type="EMBL" id="BAQ43590.1"/>
    </source>
</evidence>
<proteinExistence type="predicted"/>
<gene>
    <name evidence="2" type="ORF">Maq22A_c00395</name>
</gene>
<dbReference type="RefSeq" id="WP_167543866.1">
    <property type="nucleotide sequence ID" value="NZ_AP014704.1"/>
</dbReference>
<dbReference type="PATRIC" id="fig|270351.10.peg.74"/>
<dbReference type="AlphaFoldDB" id="A0A0C6FLT2"/>
<protein>
    <submittedName>
        <fullName evidence="2">Uncharacterized protein</fullName>
    </submittedName>
</protein>
<dbReference type="Proteomes" id="UP000061432">
    <property type="component" value="Chromosome"/>
</dbReference>
<sequence>MSGREDGRSGDGTREQRLKAALRDNLKRRKAQARGREAAEPGEAPPDAPADRTGGDGR</sequence>
<feature type="compositionally biased region" description="Basic and acidic residues" evidence="1">
    <location>
        <begin position="1"/>
        <end position="25"/>
    </location>
</feature>
<feature type="region of interest" description="Disordered" evidence="1">
    <location>
        <begin position="1"/>
        <end position="58"/>
    </location>
</feature>
<evidence type="ECO:0000256" key="1">
    <source>
        <dbReference type="SAM" id="MobiDB-lite"/>
    </source>
</evidence>
<feature type="compositionally biased region" description="Basic and acidic residues" evidence="1">
    <location>
        <begin position="49"/>
        <end position="58"/>
    </location>
</feature>
<reference evidence="3" key="2">
    <citation type="submission" date="2015-01" db="EMBL/GenBank/DDBJ databases">
        <title>Complete genome sequence of Methylobacterium aquaticum strain 22A.</title>
        <authorList>
            <person name="Tani A."/>
            <person name="Ogura Y."/>
            <person name="Hayashi T."/>
        </authorList>
    </citation>
    <scope>NUCLEOTIDE SEQUENCE [LARGE SCALE GENOMIC DNA]</scope>
    <source>
        <strain evidence="3">MA-22A</strain>
    </source>
</reference>